<dbReference type="CDD" id="cd04852">
    <property type="entry name" value="Peptidases_S8_3"/>
    <property type="match status" value="1"/>
</dbReference>
<dbReference type="EMBL" id="JAAARO010000003">
    <property type="protein sequence ID" value="KAF5750494.1"/>
    <property type="molecule type" value="Genomic_DNA"/>
</dbReference>
<dbReference type="Proteomes" id="UP000593562">
    <property type="component" value="Unassembled WGS sequence"/>
</dbReference>
<keyword evidence="4 8" id="KW-0732">Signal</keyword>
<dbReference type="SUPFAM" id="SSF52743">
    <property type="entry name" value="Subtilisin-like"/>
    <property type="match status" value="1"/>
</dbReference>
<sequence length="460" mass="49516">MIMNVYQNILVLIIITLHLVEATVLVHGSTYDERKPYIVYMGESPEAHISAVDQHHNLLLSAIGEENVARKSRIYSYVKSFNGFAARLLPHEAKRLSDEDGVISVFKSTQRKLHTTRSWDFLGMTETLKRNYKLESNIIVGVLDTGIYMESPSFNGEGYGPAPARWKGKCQKGGNFTGCNNKVIGAKYFNLDNTMPAEDPTPADEDGHGTHTASTIAGVPVKGANVYGVGKGTARGGVPSARIAMYKVCWGTGCSDVDLLAGFDDAIADGVDLISVSIGGTSRSFFQDPIAIGSFHAMKKGILTSCSGGNEGPSTFTVQNVAPWILTVAASSIDRKFESPVKLHNGKNFSVSPVSVVLSLMSFILNCFLNKKRLACDYGTLGMDKVKGKIVFCLGNNGQDSIIKELGGAGTILVPESLEDIAFIPLIPGTSVSINNGKRIDQYINSTKYVSSPIIALEST</sequence>
<dbReference type="PANTHER" id="PTHR10795">
    <property type="entry name" value="PROPROTEIN CONVERTASE SUBTILISIN/KEXIN"/>
    <property type="match status" value="1"/>
</dbReference>
<evidence type="ECO:0000256" key="7">
    <source>
        <dbReference type="PROSITE-ProRule" id="PRU01240"/>
    </source>
</evidence>
<keyword evidence="5" id="KW-0378">Hydrolase</keyword>
<dbReference type="InterPro" id="IPR036852">
    <property type="entry name" value="Peptidase_S8/S53_dom_sf"/>
</dbReference>
<dbReference type="Gene3D" id="3.40.50.200">
    <property type="entry name" value="Peptidase S8/S53 domain"/>
    <property type="match status" value="1"/>
</dbReference>
<evidence type="ECO:0000256" key="4">
    <source>
        <dbReference type="ARBA" id="ARBA00022729"/>
    </source>
</evidence>
<dbReference type="FunFam" id="3.30.70.80:FF:000002">
    <property type="entry name" value="Subtilisin-like protease SBT5.3"/>
    <property type="match status" value="1"/>
</dbReference>
<dbReference type="Pfam" id="PF00082">
    <property type="entry name" value="Peptidase_S8"/>
    <property type="match status" value="1"/>
</dbReference>
<feature type="domain" description="Peptidase S8/S53" evidence="9">
    <location>
        <begin position="136"/>
        <end position="335"/>
    </location>
</feature>
<evidence type="ECO:0000256" key="3">
    <source>
        <dbReference type="ARBA" id="ARBA00022670"/>
    </source>
</evidence>
<feature type="chain" id="PRO_5029546326" evidence="8">
    <location>
        <begin position="23"/>
        <end position="460"/>
    </location>
</feature>
<evidence type="ECO:0000256" key="5">
    <source>
        <dbReference type="ARBA" id="ARBA00022801"/>
    </source>
</evidence>
<evidence type="ECO:0000256" key="1">
    <source>
        <dbReference type="ARBA" id="ARBA00004613"/>
    </source>
</evidence>
<comment type="subcellular location">
    <subcellularLocation>
        <location evidence="1">Secreted</location>
    </subcellularLocation>
</comment>
<proteinExistence type="inferred from homology"/>
<organism evidence="11 12">
    <name type="scientific">Tripterygium wilfordii</name>
    <name type="common">Thunder God vine</name>
    <dbReference type="NCBI Taxonomy" id="458696"/>
    <lineage>
        <taxon>Eukaryota</taxon>
        <taxon>Viridiplantae</taxon>
        <taxon>Streptophyta</taxon>
        <taxon>Embryophyta</taxon>
        <taxon>Tracheophyta</taxon>
        <taxon>Spermatophyta</taxon>
        <taxon>Magnoliopsida</taxon>
        <taxon>eudicotyledons</taxon>
        <taxon>Gunneridae</taxon>
        <taxon>Pentapetalae</taxon>
        <taxon>rosids</taxon>
        <taxon>fabids</taxon>
        <taxon>Celastrales</taxon>
        <taxon>Celastraceae</taxon>
        <taxon>Tripterygium</taxon>
    </lineage>
</organism>
<evidence type="ECO:0000313" key="11">
    <source>
        <dbReference type="EMBL" id="KAF5750494.1"/>
    </source>
</evidence>
<dbReference type="AlphaFoldDB" id="A0A7J7DWG0"/>
<dbReference type="PRINTS" id="PR00723">
    <property type="entry name" value="SUBTILISIN"/>
</dbReference>
<protein>
    <submittedName>
        <fullName evidence="11">Subtilase family protein</fullName>
    </submittedName>
</protein>
<name>A0A7J7DWG0_TRIWF</name>
<keyword evidence="12" id="KW-1185">Reference proteome</keyword>
<evidence type="ECO:0000259" key="9">
    <source>
        <dbReference type="Pfam" id="PF00082"/>
    </source>
</evidence>
<comment type="caution">
    <text evidence="7">Lacks conserved residue(s) required for the propagation of feature annotation.</text>
</comment>
<dbReference type="GO" id="GO:0004252">
    <property type="term" value="F:serine-type endopeptidase activity"/>
    <property type="evidence" value="ECO:0007669"/>
    <property type="project" value="InterPro"/>
</dbReference>
<keyword evidence="6" id="KW-0720">Serine protease</keyword>
<dbReference type="Gene3D" id="3.50.30.30">
    <property type="match status" value="1"/>
</dbReference>
<dbReference type="InterPro" id="IPR010259">
    <property type="entry name" value="S8pro/Inhibitor_I9"/>
</dbReference>
<dbReference type="GO" id="GO:0006508">
    <property type="term" value="P:proteolysis"/>
    <property type="evidence" value="ECO:0007669"/>
    <property type="project" value="UniProtKB-KW"/>
</dbReference>
<evidence type="ECO:0000256" key="2">
    <source>
        <dbReference type="ARBA" id="ARBA00011073"/>
    </source>
</evidence>
<evidence type="ECO:0000259" key="10">
    <source>
        <dbReference type="Pfam" id="PF05922"/>
    </source>
</evidence>
<accession>A0A7J7DWG0</accession>
<dbReference type="InterPro" id="IPR034197">
    <property type="entry name" value="Peptidases_S8_3"/>
</dbReference>
<gene>
    <name evidence="11" type="ORF">HS088_TW03G00831</name>
</gene>
<feature type="domain" description="Inhibitor I9" evidence="10">
    <location>
        <begin position="37"/>
        <end position="114"/>
    </location>
</feature>
<evidence type="ECO:0000313" key="12">
    <source>
        <dbReference type="Proteomes" id="UP000593562"/>
    </source>
</evidence>
<dbReference type="PROSITE" id="PS51892">
    <property type="entry name" value="SUBTILASE"/>
    <property type="match status" value="1"/>
</dbReference>
<dbReference type="InterPro" id="IPR045051">
    <property type="entry name" value="SBT"/>
</dbReference>
<feature type="signal peptide" evidence="8">
    <location>
        <begin position="1"/>
        <end position="22"/>
    </location>
</feature>
<dbReference type="GO" id="GO:0005576">
    <property type="term" value="C:extracellular region"/>
    <property type="evidence" value="ECO:0007669"/>
    <property type="project" value="UniProtKB-SubCell"/>
</dbReference>
<evidence type="ECO:0000256" key="6">
    <source>
        <dbReference type="ARBA" id="ARBA00022825"/>
    </source>
</evidence>
<reference evidence="11 12" key="1">
    <citation type="journal article" date="2020" name="Nat. Commun.">
        <title>Genome of Tripterygium wilfordii and identification of cytochrome P450 involved in triptolide biosynthesis.</title>
        <authorList>
            <person name="Tu L."/>
            <person name="Su P."/>
            <person name="Zhang Z."/>
            <person name="Gao L."/>
            <person name="Wang J."/>
            <person name="Hu T."/>
            <person name="Zhou J."/>
            <person name="Zhang Y."/>
            <person name="Zhao Y."/>
            <person name="Liu Y."/>
            <person name="Song Y."/>
            <person name="Tong Y."/>
            <person name="Lu Y."/>
            <person name="Yang J."/>
            <person name="Xu C."/>
            <person name="Jia M."/>
            <person name="Peters R.J."/>
            <person name="Huang L."/>
            <person name="Gao W."/>
        </authorList>
    </citation>
    <scope>NUCLEOTIDE SEQUENCE [LARGE SCALE GENOMIC DNA]</scope>
    <source>
        <strain evidence="12">cv. XIE 37</strain>
        <tissue evidence="11">Leaf</tissue>
    </source>
</reference>
<dbReference type="Gene3D" id="3.30.70.80">
    <property type="entry name" value="Peptidase S8 propeptide/proteinase inhibitor I9"/>
    <property type="match status" value="1"/>
</dbReference>
<dbReference type="InterPro" id="IPR037045">
    <property type="entry name" value="S8pro/Inhibitor_I9_sf"/>
</dbReference>
<dbReference type="InterPro" id="IPR015500">
    <property type="entry name" value="Peptidase_S8_subtilisin-rel"/>
</dbReference>
<dbReference type="Pfam" id="PF05922">
    <property type="entry name" value="Inhibitor_I9"/>
    <property type="match status" value="1"/>
</dbReference>
<comment type="similarity">
    <text evidence="2 7">Belongs to the peptidase S8 family.</text>
</comment>
<dbReference type="CDD" id="cd02120">
    <property type="entry name" value="PA_subtilisin_like"/>
    <property type="match status" value="1"/>
</dbReference>
<evidence type="ECO:0000256" key="8">
    <source>
        <dbReference type="SAM" id="SignalP"/>
    </source>
</evidence>
<comment type="caution">
    <text evidence="11">The sequence shown here is derived from an EMBL/GenBank/DDBJ whole genome shotgun (WGS) entry which is preliminary data.</text>
</comment>
<keyword evidence="3" id="KW-0645">Protease</keyword>
<dbReference type="InParanoid" id="A0A7J7DWG0"/>
<dbReference type="InterPro" id="IPR000209">
    <property type="entry name" value="Peptidase_S8/S53_dom"/>
</dbReference>